<sequence>MNWTDLVWLGLGVGLGLSWRWRSPLTEPAPSDRSAEQNQPHSLQSLQLAYQLATEMSQFKGGFLARTSHELRSPLNGMIGMQQLILSDLCDNPEEERDFIAQANQSALKMIKVLDSVLDVARLQHGTLKMELQPLQLASLLQSVHDLTYLQAADRSLQFRVTLPDDDLYVIADPQRLKQVLLHLVDEPIAQMQEGSIEVSVQVSVETGYAQIWVDSDRSFPLSEPIDLLHAPTATSDVPSPGLNLLTCQMLIALMQGTLTMAHVPSTTATTADDAAGKRLRFQCSIPLLVPELD</sequence>
<dbReference type="InterPro" id="IPR050956">
    <property type="entry name" value="2C_system_His_kinase"/>
</dbReference>
<dbReference type="SUPFAM" id="SSF55874">
    <property type="entry name" value="ATPase domain of HSP90 chaperone/DNA topoisomerase II/histidine kinase"/>
    <property type="match status" value="1"/>
</dbReference>
<dbReference type="GO" id="GO:0000155">
    <property type="term" value="F:phosphorelay sensor kinase activity"/>
    <property type="evidence" value="ECO:0007669"/>
    <property type="project" value="InterPro"/>
</dbReference>
<dbReference type="AlphaFoldDB" id="A0A2T1ECC6"/>
<dbReference type="EC" id="2.7.13.3" evidence="2"/>
<dbReference type="CDD" id="cd00082">
    <property type="entry name" value="HisKA"/>
    <property type="match status" value="1"/>
</dbReference>
<dbReference type="InterPro" id="IPR036890">
    <property type="entry name" value="HATPase_C_sf"/>
</dbReference>
<keyword evidence="7" id="KW-1185">Reference proteome</keyword>
<dbReference type="SUPFAM" id="SSF47384">
    <property type="entry name" value="Homodimeric domain of signal transducing histidine kinase"/>
    <property type="match status" value="1"/>
</dbReference>
<dbReference type="Pfam" id="PF00512">
    <property type="entry name" value="HisKA"/>
    <property type="match status" value="1"/>
</dbReference>
<name>A0A2T1ECC6_9CYAN</name>
<dbReference type="OrthoDB" id="505938at2"/>
<dbReference type="InterPro" id="IPR005467">
    <property type="entry name" value="His_kinase_dom"/>
</dbReference>
<evidence type="ECO:0000313" key="7">
    <source>
        <dbReference type="Proteomes" id="UP000239576"/>
    </source>
</evidence>
<accession>A0A2T1ECC6</accession>
<dbReference type="RefSeq" id="WP_106255943.1">
    <property type="nucleotide sequence ID" value="NZ_CAWNSW010000009.1"/>
</dbReference>
<comment type="catalytic activity">
    <reaction evidence="1">
        <text>ATP + protein L-histidine = ADP + protein N-phospho-L-histidine.</text>
        <dbReference type="EC" id="2.7.13.3"/>
    </reaction>
</comment>
<comment type="caution">
    <text evidence="6">The sequence shown here is derived from an EMBL/GenBank/DDBJ whole genome shotgun (WGS) entry which is preliminary data.</text>
</comment>
<keyword evidence="3" id="KW-0597">Phosphoprotein</keyword>
<dbReference type="SMART" id="SM00388">
    <property type="entry name" value="HisKA"/>
    <property type="match status" value="1"/>
</dbReference>
<evidence type="ECO:0000259" key="5">
    <source>
        <dbReference type="PROSITE" id="PS50109"/>
    </source>
</evidence>
<keyword evidence="4 6" id="KW-0808">Transferase</keyword>
<proteinExistence type="predicted"/>
<gene>
    <name evidence="6" type="ORF">C7B82_08875</name>
</gene>
<dbReference type="PANTHER" id="PTHR43719">
    <property type="entry name" value="TWO-COMPONENT HISTIDINE KINASE"/>
    <property type="match status" value="1"/>
</dbReference>
<evidence type="ECO:0000313" key="6">
    <source>
        <dbReference type="EMBL" id="PSB30407.1"/>
    </source>
</evidence>
<reference evidence="6 7" key="2">
    <citation type="submission" date="2018-03" db="EMBL/GenBank/DDBJ databases">
        <title>The ancient ancestry and fast evolution of plastids.</title>
        <authorList>
            <person name="Moore K.R."/>
            <person name="Magnabosco C."/>
            <person name="Momper L."/>
            <person name="Gold D.A."/>
            <person name="Bosak T."/>
            <person name="Fournier G.P."/>
        </authorList>
    </citation>
    <scope>NUCLEOTIDE SEQUENCE [LARGE SCALE GENOMIC DNA]</scope>
    <source>
        <strain evidence="6 7">ULC18</strain>
    </source>
</reference>
<evidence type="ECO:0000256" key="1">
    <source>
        <dbReference type="ARBA" id="ARBA00000085"/>
    </source>
</evidence>
<dbReference type="PROSITE" id="PS50109">
    <property type="entry name" value="HIS_KIN"/>
    <property type="match status" value="1"/>
</dbReference>
<keyword evidence="4 6" id="KW-0418">Kinase</keyword>
<reference evidence="7" key="1">
    <citation type="submission" date="2018-02" db="EMBL/GenBank/DDBJ databases">
        <authorList>
            <person name="Moore K."/>
            <person name="Momper L."/>
        </authorList>
    </citation>
    <scope>NUCLEOTIDE SEQUENCE [LARGE SCALE GENOMIC DNA]</scope>
    <source>
        <strain evidence="7">ULC18</strain>
    </source>
</reference>
<dbReference type="Gene3D" id="1.10.287.130">
    <property type="match status" value="1"/>
</dbReference>
<dbReference type="Proteomes" id="UP000239576">
    <property type="component" value="Unassembled WGS sequence"/>
</dbReference>
<dbReference type="PANTHER" id="PTHR43719:SF28">
    <property type="entry name" value="PEROXIDE STRESS-ACTIVATED HISTIDINE KINASE MAK1-RELATED"/>
    <property type="match status" value="1"/>
</dbReference>
<evidence type="ECO:0000256" key="3">
    <source>
        <dbReference type="ARBA" id="ARBA00022553"/>
    </source>
</evidence>
<dbReference type="InterPro" id="IPR003661">
    <property type="entry name" value="HisK_dim/P_dom"/>
</dbReference>
<dbReference type="InterPro" id="IPR036097">
    <property type="entry name" value="HisK_dim/P_sf"/>
</dbReference>
<evidence type="ECO:0000256" key="4">
    <source>
        <dbReference type="ARBA" id="ARBA00022777"/>
    </source>
</evidence>
<dbReference type="Gene3D" id="3.30.565.10">
    <property type="entry name" value="Histidine kinase-like ATPase, C-terminal domain"/>
    <property type="match status" value="1"/>
</dbReference>
<evidence type="ECO:0000256" key="2">
    <source>
        <dbReference type="ARBA" id="ARBA00012438"/>
    </source>
</evidence>
<dbReference type="EMBL" id="PVWK01000052">
    <property type="protein sequence ID" value="PSB30407.1"/>
    <property type="molecule type" value="Genomic_DNA"/>
</dbReference>
<protein>
    <recommendedName>
        <fullName evidence="2">histidine kinase</fullName>
        <ecNumber evidence="2">2.7.13.3</ecNumber>
    </recommendedName>
</protein>
<organism evidence="6 7">
    <name type="scientific">Stenomitos frigidus ULC18</name>
    <dbReference type="NCBI Taxonomy" id="2107698"/>
    <lineage>
        <taxon>Bacteria</taxon>
        <taxon>Bacillati</taxon>
        <taxon>Cyanobacteriota</taxon>
        <taxon>Cyanophyceae</taxon>
        <taxon>Leptolyngbyales</taxon>
        <taxon>Leptolyngbyaceae</taxon>
        <taxon>Stenomitos</taxon>
    </lineage>
</organism>
<feature type="domain" description="Histidine kinase" evidence="5">
    <location>
        <begin position="66"/>
        <end position="290"/>
    </location>
</feature>